<keyword evidence="1" id="KW-1133">Transmembrane helix</keyword>
<keyword evidence="1 2" id="KW-0812">Transmembrane</keyword>
<sequence>MYKNWTLNNNKISIFELEQGIFKTFQGTIINVTDINGNLQTFSNLLYLKEYDSIVQELPLVSDILQDYRTYFVQNQSNITQVYKFNSSSIMLQLIQGDQERYFLIRDEVGYSYLDYISNYKFFIDSNLNLDRYYGFVWRDAKQQKYLVFESSQKIAIYDFNGNLIKSSDEIKQDGGCFQYVDDNIGIFTDYKSVNIVDLLNFNALFSCNFTNAQFTKPLTWLGRDQQLKIEILYNFYQIVFVNYQQQSCNIFNLPVQQYKPTLFMDSDHKLLIIEYEYQSNILIFQYPSMTIQYNFNRQGSVDNFLNFKTIQMYYSKSLSNFYYTFNDQLSDNTSLLQKIKMIDISQVNYIHEFKNKLSFYTIDNENLYIINQNIKTLNVISLQNHQIVNYQKLRSSAKIDDVDIFQLASINNNQLIAISYDIYYIIEKSNLLIGQTQQMQNNQIILTYNSQYVFTVKLNDQNIYELNIFNSKTLAFQTILSLNIQGPDYIEAKVIEINPQFIGFRIDSLQDIGQQYLLFDLINLEIISQISMNGIKSLISCYNDDSVLVIVRSVNQNYQIEVFKIVYVNTNYQIYTIQKIVCTQSCFVDSLFQENNQYFIILNSGESLSYLFNLSQIQQFNTQSIDPLKQWVRPCQNSKVVLDNQYIYMMCPFKSNIYSLISLRYINEIKSNAFTDSQIDSIHNFDKNFFLVLYNNKIELYEIQKFYKKLIKTIDQIINPILISPPKSVINISDNQTRQISLQILSDYMIFKYSITYTSFQFMPKHYKIQSIDFVQIVINQIEDFQQICAIQTEQNGQNLRYQLFFNTSKILNPFPICNNNFFSRNNVIEYTSSVSSLNLISKSAALKLLQFQNVSFQSDSHYNCLQPLIYLDTHQKVSLFNIQVDLISVEPQTNIIQILLANQVLFNQLVFNFEERQLSENTFRMVQQKTPLYIIQFQGTKQVIIDSLIIHNSKQIGVLQATSLQQDYVIWENLQIILDKITLKNSNQVDTPYLFNIECLNVTLINNYISNINVLNDIYNIQSSNMIEVDSSIFQNIQIGKSSVIHIINNSNRNKNILFYNTSFIGVNSIQTTSSIKVESLYNSAQKVQGLLNITNCTFESNINNGQKNIDYFIQSSFGGSIYVNNFEQVLINDSVFNNNTCFTSGGAILFYSIDKISINNSNFINCKSLYSSGGAIFIDNTNNQYLSSEYNCILNRNRFHENSAIQEKGGALFIKKTNLVLQMNTILNNLAVIGGAIYIDPKYTSEIKKSYNTFTNNQGLLYGNNIGQDPLDIKFVDKSGIPLNQNLFVLDQFQSGNYTKKGVYLQFFDKENKIFKFQDIRNETLSENIQLELKNYTLEVSSLDSKDNISILNGTLLELEQSEIDLFKLNITAAYKNQNTSILTIKAPQFQNISIQFKIEFRSCQIGEIKITRNSYVMCEECGPTTYSLVDPDTQQGQVQCKLCPEEALAQYCYGSHLKLRDGFWRSSVLSDNIYTCKSDGCSETKQNINFCLQGYTGPLCESCDNTGNIWQMQYGKKEDKCLICSDINSVFYNLAIILFVYFFYAQMSIKSQITSKQRVIRLKYLCKLRMVYLNKSIESSKDSSILVKIFLSYIQIFSSCVTVFSNSISELQTVLNVGGDPSQVTAKSYDCITKMSQYYPVWLNRLIFQLLQIFWILLGILMIQKIIAKRKKRKFYSQIYCIFIYLFFFPSLSKMLISLILCQKIEGKLYLLNDYQQECFTKVHLVYSFCIIYPITICWAFVIPFFLYKKMSQHQKQKQTQKINYILSYYFVQQGYKSKYFYWEIVRMLYKLTIMVLINILSQEIRSLLIALVCLFYYILVQSKQPFHSIVYINIEKKLTLILVYSLVLQDCALINGYGKEFYYLAITVILLINLYGLLIVSKLYLEIQRANLSRFQNNTIIKKIFELKFFKKFKPSFVNLLRISSLWKLIHQKLIKDKKQICSNTIIQSIKIEENLKSQQPIKVQSCVSSDLNTVRTQGVLLTIQQALENNLESQQIGEDQVIRFPSSSFSFS</sequence>
<dbReference type="OrthoDB" id="338325at2759"/>
<dbReference type="HOGENOM" id="CLU_339972_0_0_1"/>
<name>Q22UV1_TETTS</name>
<dbReference type="PANTHER" id="PTHR11319:SF35">
    <property type="entry name" value="OUTER MEMBRANE PROTEIN PMPC-RELATED"/>
    <property type="match status" value="1"/>
</dbReference>
<proteinExistence type="predicted"/>
<dbReference type="RefSeq" id="XP_001009270.2">
    <property type="nucleotide sequence ID" value="XM_001009270.2"/>
</dbReference>
<dbReference type="Proteomes" id="UP000009168">
    <property type="component" value="Unassembled WGS sequence"/>
</dbReference>
<feature type="transmembrane region" description="Helical" evidence="1">
    <location>
        <begin position="1729"/>
        <end position="1752"/>
    </location>
</feature>
<dbReference type="PANTHER" id="PTHR11319">
    <property type="entry name" value="G PROTEIN-COUPLED RECEPTOR-RELATED"/>
    <property type="match status" value="1"/>
</dbReference>
<dbReference type="InParanoid" id="Q22UV1"/>
<evidence type="ECO:0000256" key="1">
    <source>
        <dbReference type="SAM" id="Phobius"/>
    </source>
</evidence>
<reference evidence="3" key="1">
    <citation type="journal article" date="2006" name="PLoS Biol.">
        <title>Macronuclear genome sequence of the ciliate Tetrahymena thermophila, a model eukaryote.</title>
        <authorList>
            <person name="Eisen J.A."/>
            <person name="Coyne R.S."/>
            <person name="Wu M."/>
            <person name="Wu D."/>
            <person name="Thiagarajan M."/>
            <person name="Wortman J.R."/>
            <person name="Badger J.H."/>
            <person name="Ren Q."/>
            <person name="Amedeo P."/>
            <person name="Jones K.M."/>
            <person name="Tallon L.J."/>
            <person name="Delcher A.L."/>
            <person name="Salzberg S.L."/>
            <person name="Silva J.C."/>
            <person name="Haas B.J."/>
            <person name="Majoros W.H."/>
            <person name="Farzad M."/>
            <person name="Carlton J.M."/>
            <person name="Smith R.K. Jr."/>
            <person name="Garg J."/>
            <person name="Pearlman R.E."/>
            <person name="Karrer K.M."/>
            <person name="Sun L."/>
            <person name="Manning G."/>
            <person name="Elde N.C."/>
            <person name="Turkewitz A.P."/>
            <person name="Asai D.J."/>
            <person name="Wilkes D.E."/>
            <person name="Wang Y."/>
            <person name="Cai H."/>
            <person name="Collins K."/>
            <person name="Stewart B.A."/>
            <person name="Lee S.R."/>
            <person name="Wilamowska K."/>
            <person name="Weinberg Z."/>
            <person name="Ruzzo W.L."/>
            <person name="Wloga D."/>
            <person name="Gaertig J."/>
            <person name="Frankel J."/>
            <person name="Tsao C.-C."/>
            <person name="Gorovsky M.A."/>
            <person name="Keeling P.J."/>
            <person name="Waller R.F."/>
            <person name="Patron N.J."/>
            <person name="Cherry J.M."/>
            <person name="Stover N.A."/>
            <person name="Krieger C.J."/>
            <person name="del Toro C."/>
            <person name="Ryder H.F."/>
            <person name="Williamson S.C."/>
            <person name="Barbeau R.A."/>
            <person name="Hamilton E.P."/>
            <person name="Orias E."/>
        </authorList>
    </citation>
    <scope>NUCLEOTIDE SEQUENCE [LARGE SCALE GENOMIC DNA]</scope>
    <source>
        <strain evidence="3">SB210</strain>
    </source>
</reference>
<evidence type="ECO:0000313" key="3">
    <source>
        <dbReference type="Proteomes" id="UP000009168"/>
    </source>
</evidence>
<feature type="transmembrane region" description="Helical" evidence="1">
    <location>
        <begin position="1589"/>
        <end position="1609"/>
    </location>
</feature>
<protein>
    <submittedName>
        <fullName evidence="2">Transmembrane protein, putative</fullName>
    </submittedName>
</protein>
<accession>Q22UV1</accession>
<evidence type="ECO:0000313" key="2">
    <source>
        <dbReference type="EMBL" id="EAR89025.2"/>
    </source>
</evidence>
<gene>
    <name evidence="2" type="ORF">TTHERM_00845800</name>
</gene>
<dbReference type="GeneID" id="7840306"/>
<keyword evidence="1" id="KW-0472">Membrane</keyword>
<feature type="transmembrane region" description="Helical" evidence="1">
    <location>
        <begin position="1866"/>
        <end position="1890"/>
    </location>
</feature>
<dbReference type="KEGG" id="tet:TTHERM_00845800"/>
<dbReference type="SUPFAM" id="SSF51126">
    <property type="entry name" value="Pectin lyase-like"/>
    <property type="match status" value="1"/>
</dbReference>
<dbReference type="EMBL" id="GG662825">
    <property type="protein sequence ID" value="EAR89025.2"/>
    <property type="molecule type" value="Genomic_DNA"/>
</dbReference>
<feature type="transmembrane region" description="Helical" evidence="1">
    <location>
        <begin position="1650"/>
        <end position="1671"/>
    </location>
</feature>
<feature type="transmembrane region" description="Helical" evidence="1">
    <location>
        <begin position="1534"/>
        <end position="1553"/>
    </location>
</feature>
<organism evidence="2 3">
    <name type="scientific">Tetrahymena thermophila (strain SB210)</name>
    <dbReference type="NCBI Taxonomy" id="312017"/>
    <lineage>
        <taxon>Eukaryota</taxon>
        <taxon>Sar</taxon>
        <taxon>Alveolata</taxon>
        <taxon>Ciliophora</taxon>
        <taxon>Intramacronucleata</taxon>
        <taxon>Oligohymenophorea</taxon>
        <taxon>Hymenostomatida</taxon>
        <taxon>Tetrahymenina</taxon>
        <taxon>Tetrahymenidae</taxon>
        <taxon>Tetrahymena</taxon>
    </lineage>
</organism>
<feature type="transmembrane region" description="Helical" evidence="1">
    <location>
        <begin position="1811"/>
        <end position="1831"/>
    </location>
</feature>
<dbReference type="InterPro" id="IPR011050">
    <property type="entry name" value="Pectin_lyase_fold/virulence"/>
</dbReference>
<keyword evidence="3" id="KW-1185">Reference proteome</keyword>
<feature type="transmembrane region" description="Helical" evidence="1">
    <location>
        <begin position="1683"/>
        <end position="1705"/>
    </location>
</feature>